<evidence type="ECO:0000256" key="2">
    <source>
        <dbReference type="SAM" id="MobiDB-lite"/>
    </source>
</evidence>
<proteinExistence type="inferred from homology"/>
<comment type="similarity">
    <text evidence="1">Belongs to the SH3BGR family.</text>
</comment>
<keyword evidence="4" id="KW-1185">Reference proteome</keyword>
<dbReference type="VEuPathDB" id="FungiDB:BD410DRAFT_781140"/>
<name>A0A4Y7QMK6_9AGAM</name>
<protein>
    <recommendedName>
        <fullName evidence="5">SH3 domain-binding glutamic acid-rich protein</fullName>
    </recommendedName>
</protein>
<feature type="compositionally biased region" description="Basic and acidic residues" evidence="2">
    <location>
        <begin position="193"/>
        <end position="204"/>
    </location>
</feature>
<organism evidence="3 4">
    <name type="scientific">Rickenella mellea</name>
    <dbReference type="NCBI Taxonomy" id="50990"/>
    <lineage>
        <taxon>Eukaryota</taxon>
        <taxon>Fungi</taxon>
        <taxon>Dikarya</taxon>
        <taxon>Basidiomycota</taxon>
        <taxon>Agaricomycotina</taxon>
        <taxon>Agaricomycetes</taxon>
        <taxon>Hymenochaetales</taxon>
        <taxon>Rickenellaceae</taxon>
        <taxon>Rickenella</taxon>
    </lineage>
</organism>
<dbReference type="SUPFAM" id="SSF52833">
    <property type="entry name" value="Thioredoxin-like"/>
    <property type="match status" value="1"/>
</dbReference>
<sequence>MPSPPIQVFLTTIASQPALRQRQEYILRILQVKKIPFTSYDLASDEAAKKLWRRKAPLDKQQLPGILVGGRFPGVFADFEEAVEYAELNKFLRLDEEWDEELDAGRSSLPARPVGVPGASTPQQVTGHKPSYAATPSPLRKGVKEMDMGEELPGFGLQGLKVTDDEIADLVKDLGLEGDEATDLVKGLSSNAPEEKKGGPEMHGEVTSAVEMKDNPTSTSEVAEKSANAGVEKVNPPVTEEKPEVTESATKDTSGDRDDKVKQKEAFAESEIEKLDVQKSAGDNET</sequence>
<feature type="region of interest" description="Disordered" evidence="2">
    <location>
        <begin position="188"/>
        <end position="286"/>
    </location>
</feature>
<dbReference type="InterPro" id="IPR006993">
    <property type="entry name" value="Glut_rich_SH3-bd"/>
</dbReference>
<dbReference type="PANTHER" id="PTHR12232">
    <property type="entry name" value="SH3 DOMAIN-BINDING GLUTAMIC ACID-RICH-LIKE PROTEIN"/>
    <property type="match status" value="1"/>
</dbReference>
<dbReference type="OrthoDB" id="9932926at2759"/>
<dbReference type="InterPro" id="IPR036249">
    <property type="entry name" value="Thioredoxin-like_sf"/>
</dbReference>
<dbReference type="PANTHER" id="PTHR12232:SF0">
    <property type="entry name" value="THIOREDOXIN DOMAIN-CONTAINING PROTEIN"/>
    <property type="match status" value="1"/>
</dbReference>
<dbReference type="Proteomes" id="UP000294933">
    <property type="component" value="Unassembled WGS sequence"/>
</dbReference>
<gene>
    <name evidence="3" type="ORF">BD410DRAFT_781140</name>
</gene>
<feature type="region of interest" description="Disordered" evidence="2">
    <location>
        <begin position="107"/>
        <end position="138"/>
    </location>
</feature>
<dbReference type="Pfam" id="PF04908">
    <property type="entry name" value="SH3BGR"/>
    <property type="match status" value="1"/>
</dbReference>
<feature type="compositionally biased region" description="Basic and acidic residues" evidence="2">
    <location>
        <begin position="239"/>
        <end position="277"/>
    </location>
</feature>
<dbReference type="EMBL" id="ML170157">
    <property type="protein sequence ID" value="TDL28625.1"/>
    <property type="molecule type" value="Genomic_DNA"/>
</dbReference>
<evidence type="ECO:0008006" key="5">
    <source>
        <dbReference type="Google" id="ProtNLM"/>
    </source>
</evidence>
<evidence type="ECO:0000256" key="1">
    <source>
        <dbReference type="ARBA" id="ARBA00007764"/>
    </source>
</evidence>
<dbReference type="InterPro" id="IPR051033">
    <property type="entry name" value="SH3BGR"/>
</dbReference>
<dbReference type="AlphaFoldDB" id="A0A4Y7QMK6"/>
<evidence type="ECO:0000313" key="3">
    <source>
        <dbReference type="EMBL" id="TDL28625.1"/>
    </source>
</evidence>
<accession>A0A4Y7QMK6</accession>
<dbReference type="STRING" id="50990.A0A4Y7QMK6"/>
<dbReference type="GO" id="GO:0005737">
    <property type="term" value="C:cytoplasm"/>
    <property type="evidence" value="ECO:0007669"/>
    <property type="project" value="TreeGrafter"/>
</dbReference>
<evidence type="ECO:0000313" key="4">
    <source>
        <dbReference type="Proteomes" id="UP000294933"/>
    </source>
</evidence>
<reference evidence="3 4" key="1">
    <citation type="submission" date="2018-06" db="EMBL/GenBank/DDBJ databases">
        <title>A transcriptomic atlas of mushroom development highlights an independent origin of complex multicellularity.</title>
        <authorList>
            <consortium name="DOE Joint Genome Institute"/>
            <person name="Krizsan K."/>
            <person name="Almasi E."/>
            <person name="Merenyi Z."/>
            <person name="Sahu N."/>
            <person name="Viragh M."/>
            <person name="Koszo T."/>
            <person name="Mondo S."/>
            <person name="Kiss B."/>
            <person name="Balint B."/>
            <person name="Kues U."/>
            <person name="Barry K."/>
            <person name="Hegedus J.C."/>
            <person name="Henrissat B."/>
            <person name="Johnson J."/>
            <person name="Lipzen A."/>
            <person name="Ohm R."/>
            <person name="Nagy I."/>
            <person name="Pangilinan J."/>
            <person name="Yan J."/>
            <person name="Xiong Y."/>
            <person name="Grigoriev I.V."/>
            <person name="Hibbett D.S."/>
            <person name="Nagy L.G."/>
        </authorList>
    </citation>
    <scope>NUCLEOTIDE SEQUENCE [LARGE SCALE GENOMIC DNA]</scope>
    <source>
        <strain evidence="3 4">SZMC22713</strain>
    </source>
</reference>
<dbReference type="Gene3D" id="3.40.30.10">
    <property type="entry name" value="Glutaredoxin"/>
    <property type="match status" value="1"/>
</dbReference>